<dbReference type="Proteomes" id="UP001434883">
    <property type="component" value="Unassembled WGS sequence"/>
</dbReference>
<comment type="caution">
    <text evidence="1">The sequence shown here is derived from an EMBL/GenBank/DDBJ whole genome shotgun (WGS) entry which is preliminary data.</text>
</comment>
<keyword evidence="2" id="KW-1185">Reference proteome</keyword>
<sequence>MNLVVTARTGISAREKQQLCRDLHRASLSGVLTGYSPCQAGENCNTKKTPTLLCWTMRAKITSLVSKRQTGNWPLGSMHSLTAVCKPNVKQRPFDRNDMQNFYFTAC</sequence>
<evidence type="ECO:0000313" key="2">
    <source>
        <dbReference type="Proteomes" id="UP001434883"/>
    </source>
</evidence>
<gene>
    <name evidence="1" type="ORF">XENOCAPTIV_011006</name>
</gene>
<proteinExistence type="predicted"/>
<protein>
    <submittedName>
        <fullName evidence="1">Uncharacterized protein</fullName>
    </submittedName>
</protein>
<name>A0ABV0QR41_9TELE</name>
<reference evidence="1 2" key="1">
    <citation type="submission" date="2021-06" db="EMBL/GenBank/DDBJ databases">
        <authorList>
            <person name="Palmer J.M."/>
        </authorList>
    </citation>
    <scope>NUCLEOTIDE SEQUENCE [LARGE SCALE GENOMIC DNA]</scope>
    <source>
        <strain evidence="1 2">XC_2019</strain>
        <tissue evidence="1">Muscle</tissue>
    </source>
</reference>
<accession>A0ABV0QR41</accession>
<organism evidence="1 2">
    <name type="scientific">Xenoophorus captivus</name>
    <dbReference type="NCBI Taxonomy" id="1517983"/>
    <lineage>
        <taxon>Eukaryota</taxon>
        <taxon>Metazoa</taxon>
        <taxon>Chordata</taxon>
        <taxon>Craniata</taxon>
        <taxon>Vertebrata</taxon>
        <taxon>Euteleostomi</taxon>
        <taxon>Actinopterygii</taxon>
        <taxon>Neopterygii</taxon>
        <taxon>Teleostei</taxon>
        <taxon>Neoteleostei</taxon>
        <taxon>Acanthomorphata</taxon>
        <taxon>Ovalentaria</taxon>
        <taxon>Atherinomorphae</taxon>
        <taxon>Cyprinodontiformes</taxon>
        <taxon>Goodeidae</taxon>
        <taxon>Xenoophorus</taxon>
    </lineage>
</organism>
<dbReference type="EMBL" id="JAHRIN010019179">
    <property type="protein sequence ID" value="MEQ2198302.1"/>
    <property type="molecule type" value="Genomic_DNA"/>
</dbReference>
<evidence type="ECO:0000313" key="1">
    <source>
        <dbReference type="EMBL" id="MEQ2198302.1"/>
    </source>
</evidence>